<keyword evidence="2" id="KW-1185">Reference proteome</keyword>
<dbReference type="EMBL" id="JAYMYQ010000003">
    <property type="protein sequence ID" value="KAK7345301.1"/>
    <property type="molecule type" value="Genomic_DNA"/>
</dbReference>
<gene>
    <name evidence="1" type="ORF">VNO77_15902</name>
</gene>
<dbReference type="Proteomes" id="UP001367508">
    <property type="component" value="Unassembled WGS sequence"/>
</dbReference>
<protein>
    <submittedName>
        <fullName evidence="1">Uncharacterized protein</fullName>
    </submittedName>
</protein>
<reference evidence="1 2" key="1">
    <citation type="submission" date="2024-01" db="EMBL/GenBank/DDBJ databases">
        <title>The genomes of 5 underutilized Papilionoideae crops provide insights into root nodulation and disease resistanc.</title>
        <authorList>
            <person name="Jiang F."/>
        </authorList>
    </citation>
    <scope>NUCLEOTIDE SEQUENCE [LARGE SCALE GENOMIC DNA]</scope>
    <source>
        <strain evidence="1">LVBAO_FW01</strain>
        <tissue evidence="1">Leaves</tissue>
    </source>
</reference>
<evidence type="ECO:0000313" key="2">
    <source>
        <dbReference type="Proteomes" id="UP001367508"/>
    </source>
</evidence>
<organism evidence="1 2">
    <name type="scientific">Canavalia gladiata</name>
    <name type="common">Sword bean</name>
    <name type="synonym">Dolichos gladiatus</name>
    <dbReference type="NCBI Taxonomy" id="3824"/>
    <lineage>
        <taxon>Eukaryota</taxon>
        <taxon>Viridiplantae</taxon>
        <taxon>Streptophyta</taxon>
        <taxon>Embryophyta</taxon>
        <taxon>Tracheophyta</taxon>
        <taxon>Spermatophyta</taxon>
        <taxon>Magnoliopsida</taxon>
        <taxon>eudicotyledons</taxon>
        <taxon>Gunneridae</taxon>
        <taxon>Pentapetalae</taxon>
        <taxon>rosids</taxon>
        <taxon>fabids</taxon>
        <taxon>Fabales</taxon>
        <taxon>Fabaceae</taxon>
        <taxon>Papilionoideae</taxon>
        <taxon>50 kb inversion clade</taxon>
        <taxon>NPAAA clade</taxon>
        <taxon>indigoferoid/millettioid clade</taxon>
        <taxon>Phaseoleae</taxon>
        <taxon>Canavalia</taxon>
    </lineage>
</organism>
<dbReference type="AlphaFoldDB" id="A0AAN9M003"/>
<comment type="caution">
    <text evidence="1">The sequence shown here is derived from an EMBL/GenBank/DDBJ whole genome shotgun (WGS) entry which is preliminary data.</text>
</comment>
<accession>A0AAN9M003</accession>
<evidence type="ECO:0000313" key="1">
    <source>
        <dbReference type="EMBL" id="KAK7345301.1"/>
    </source>
</evidence>
<proteinExistence type="predicted"/>
<sequence>MNLFPQQDLGNPIMLYSSQHLYEAPSLTSAPSGGLFLLNLPLLSAVDAPGGPSSFTSLFQIRLCKISSVWSLVPPH</sequence>
<name>A0AAN9M003_CANGL</name>